<feature type="domain" description="PepSY" evidence="1">
    <location>
        <begin position="44"/>
        <end position="102"/>
    </location>
</feature>
<dbReference type="EMBL" id="FQUJ01000015">
    <property type="protein sequence ID" value="SHF58970.1"/>
    <property type="molecule type" value="Genomic_DNA"/>
</dbReference>
<gene>
    <name evidence="2" type="ORF">SAMN02745148_03046</name>
</gene>
<dbReference type="Pfam" id="PF03413">
    <property type="entry name" value="PepSY"/>
    <property type="match status" value="1"/>
</dbReference>
<dbReference type="Gene3D" id="3.10.450.40">
    <property type="match status" value="1"/>
</dbReference>
<proteinExistence type="predicted"/>
<name>A0A1M5CW21_9GAMM</name>
<dbReference type="RefSeq" id="WP_072824404.1">
    <property type="nucleotide sequence ID" value="NZ_FQUJ01000015.1"/>
</dbReference>
<evidence type="ECO:0000259" key="1">
    <source>
        <dbReference type="Pfam" id="PF03413"/>
    </source>
</evidence>
<sequence>MSGIDPRSFVFPFLLGAMAWGGPATAQRIDQDEALRLRQSDKILPLEYILQQALQAQPGRVIEIELERADGRPIYELEVLDTQGRIWELYLDATTGSLLEHERED</sequence>
<dbReference type="STRING" id="1121942.SAMN02745148_03046"/>
<accession>A0A1M5CW21</accession>
<dbReference type="OrthoDB" id="6975080at2"/>
<organism evidence="2 3">
    <name type="scientific">Modicisalibacter ilicicola DSM 19980</name>
    <dbReference type="NCBI Taxonomy" id="1121942"/>
    <lineage>
        <taxon>Bacteria</taxon>
        <taxon>Pseudomonadati</taxon>
        <taxon>Pseudomonadota</taxon>
        <taxon>Gammaproteobacteria</taxon>
        <taxon>Oceanospirillales</taxon>
        <taxon>Halomonadaceae</taxon>
        <taxon>Modicisalibacter</taxon>
    </lineage>
</organism>
<keyword evidence="3" id="KW-1185">Reference proteome</keyword>
<dbReference type="InterPro" id="IPR025711">
    <property type="entry name" value="PepSY"/>
</dbReference>
<dbReference type="Proteomes" id="UP000184346">
    <property type="component" value="Unassembled WGS sequence"/>
</dbReference>
<evidence type="ECO:0000313" key="2">
    <source>
        <dbReference type="EMBL" id="SHF58970.1"/>
    </source>
</evidence>
<dbReference type="AlphaFoldDB" id="A0A1M5CW21"/>
<protein>
    <submittedName>
        <fullName evidence="2">Peptidase propeptide and YPEB domain-containing protein</fullName>
    </submittedName>
</protein>
<evidence type="ECO:0000313" key="3">
    <source>
        <dbReference type="Proteomes" id="UP000184346"/>
    </source>
</evidence>
<reference evidence="2 3" key="1">
    <citation type="submission" date="2016-11" db="EMBL/GenBank/DDBJ databases">
        <authorList>
            <person name="Jaros S."/>
            <person name="Januszkiewicz K."/>
            <person name="Wedrychowicz H."/>
        </authorList>
    </citation>
    <scope>NUCLEOTIDE SEQUENCE [LARGE SCALE GENOMIC DNA]</scope>
    <source>
        <strain evidence="2 3">DSM 19980</strain>
    </source>
</reference>